<dbReference type="GO" id="GO:0046872">
    <property type="term" value="F:metal ion binding"/>
    <property type="evidence" value="ECO:0007669"/>
    <property type="project" value="UniProtKB-KW"/>
</dbReference>
<comment type="subunit">
    <text evidence="12">Monomer and homodimer.</text>
</comment>
<evidence type="ECO:0000256" key="8">
    <source>
        <dbReference type="ARBA" id="ARBA00023134"/>
    </source>
</evidence>
<feature type="binding site" evidence="12">
    <location>
        <position position="310"/>
    </location>
    <ligand>
        <name>[4Fe-4S] cluster</name>
        <dbReference type="ChEBI" id="CHEBI:49883"/>
        <label>2</label>
        <note>4Fe-4S-substrate</note>
    </ligand>
</feature>
<dbReference type="NCBIfam" id="TIGR02666">
    <property type="entry name" value="moaA"/>
    <property type="match status" value="1"/>
</dbReference>
<dbReference type="GO" id="GO:0051539">
    <property type="term" value="F:4 iron, 4 sulfur cluster binding"/>
    <property type="evidence" value="ECO:0007669"/>
    <property type="project" value="UniProtKB-UniRule"/>
</dbReference>
<dbReference type="PATRIC" id="fig|1217799.6.peg.1383"/>
<keyword evidence="4 12" id="KW-0479">Metal-binding</keyword>
<dbReference type="SFLD" id="SFLDG01067">
    <property type="entry name" value="SPASM/twitch_domain_containing"/>
    <property type="match status" value="1"/>
</dbReference>
<comment type="catalytic activity">
    <reaction evidence="11 12">
        <text>GTP + AH2 + S-adenosyl-L-methionine = (8S)-3',8-cyclo-7,8-dihydroguanosine 5'-triphosphate + 5'-deoxyadenosine + L-methionine + A + H(+)</text>
        <dbReference type="Rhea" id="RHEA:49576"/>
        <dbReference type="ChEBI" id="CHEBI:13193"/>
        <dbReference type="ChEBI" id="CHEBI:15378"/>
        <dbReference type="ChEBI" id="CHEBI:17319"/>
        <dbReference type="ChEBI" id="CHEBI:17499"/>
        <dbReference type="ChEBI" id="CHEBI:37565"/>
        <dbReference type="ChEBI" id="CHEBI:57844"/>
        <dbReference type="ChEBI" id="CHEBI:59789"/>
        <dbReference type="ChEBI" id="CHEBI:131766"/>
        <dbReference type="EC" id="4.1.99.22"/>
    </reaction>
</comment>
<feature type="binding site" evidence="12">
    <location>
        <begin position="315"/>
        <end position="317"/>
    </location>
    <ligand>
        <name>GTP</name>
        <dbReference type="ChEBI" id="CHEBI:37565"/>
    </ligand>
</feature>
<keyword evidence="3 12" id="KW-0949">S-adenosyl-L-methionine</keyword>
<dbReference type="PANTHER" id="PTHR22960">
    <property type="entry name" value="MOLYBDOPTERIN COFACTOR SYNTHESIS PROTEIN A"/>
    <property type="match status" value="1"/>
</dbReference>
<evidence type="ECO:0000256" key="11">
    <source>
        <dbReference type="ARBA" id="ARBA00048697"/>
    </source>
</evidence>
<dbReference type="Pfam" id="PF06463">
    <property type="entry name" value="Mob_synth_C"/>
    <property type="match status" value="1"/>
</dbReference>
<dbReference type="SUPFAM" id="SSF102114">
    <property type="entry name" value="Radical SAM enzymes"/>
    <property type="match status" value="1"/>
</dbReference>
<gene>
    <name evidence="12" type="primary">moaA</name>
    <name evidence="15" type="ORF">DEALK_13370</name>
</gene>
<keyword evidence="9 12" id="KW-0501">Molybdenum cofactor biosynthesis</keyword>
<keyword evidence="5 12" id="KW-0547">Nucleotide-binding</keyword>
<keyword evidence="16" id="KW-1185">Reference proteome</keyword>
<feature type="binding site" evidence="12">
    <location>
        <position position="87"/>
    </location>
    <ligand>
        <name>S-adenosyl-L-methionine</name>
        <dbReference type="ChEBI" id="CHEBI:59789"/>
    </ligand>
</feature>
<dbReference type="PROSITE" id="PS51918">
    <property type="entry name" value="RADICAL_SAM"/>
    <property type="match status" value="1"/>
</dbReference>
<comment type="similarity">
    <text evidence="12">Belongs to the radical SAM superfamily. MoaA family.</text>
</comment>
<keyword evidence="2 12" id="KW-0004">4Fe-4S</keyword>
<dbReference type="GO" id="GO:0005525">
    <property type="term" value="F:GTP binding"/>
    <property type="evidence" value="ECO:0007669"/>
    <property type="project" value="UniProtKB-UniRule"/>
</dbReference>
<feature type="binding site" evidence="12">
    <location>
        <position position="88"/>
    </location>
    <ligand>
        <name>[4Fe-4S] cluster</name>
        <dbReference type="ChEBI" id="CHEBI:49883"/>
        <label>1</label>
        <note>4Fe-4S-S-AdoMet</note>
    </ligand>
</feature>
<dbReference type="GO" id="GO:1904047">
    <property type="term" value="F:S-adenosyl-L-methionine binding"/>
    <property type="evidence" value="ECO:0007669"/>
    <property type="project" value="UniProtKB-UniRule"/>
</dbReference>
<evidence type="ECO:0000256" key="10">
    <source>
        <dbReference type="ARBA" id="ARBA00023239"/>
    </source>
</evidence>
<feature type="binding site" evidence="12">
    <location>
        <position position="327"/>
    </location>
    <ligand>
        <name>[4Fe-4S] cluster</name>
        <dbReference type="ChEBI" id="CHEBI:49883"/>
        <label>2</label>
        <note>4Fe-4S-substrate</note>
    </ligand>
</feature>
<comment type="pathway">
    <text evidence="12">Cofactor biosynthesis; molybdopterin biosynthesis.</text>
</comment>
<feature type="binding site" evidence="12">
    <location>
        <position position="85"/>
    </location>
    <ligand>
        <name>[4Fe-4S] cluster</name>
        <dbReference type="ChEBI" id="CHEBI:49883"/>
        <label>1</label>
        <note>4Fe-4S-S-AdoMet</note>
    </ligand>
</feature>
<feature type="binding site" evidence="12">
    <location>
        <position position="249"/>
    </location>
    <ligand>
        <name>S-adenosyl-L-methionine</name>
        <dbReference type="ChEBI" id="CHEBI:59789"/>
    </ligand>
</feature>
<feature type="binding site" evidence="12">
    <location>
        <position position="74"/>
    </location>
    <ligand>
        <name>GTP</name>
        <dbReference type="ChEBI" id="CHEBI:37565"/>
    </ligand>
</feature>
<feature type="domain" description="Radical SAM core" evidence="14">
    <location>
        <begin position="65"/>
        <end position="279"/>
    </location>
</feature>
<dbReference type="PANTHER" id="PTHR22960:SF0">
    <property type="entry name" value="MOLYBDENUM COFACTOR BIOSYNTHESIS PROTEIN 1"/>
    <property type="match status" value="1"/>
</dbReference>
<dbReference type="NCBIfam" id="NF001199">
    <property type="entry name" value="PRK00164.2-1"/>
    <property type="match status" value="1"/>
</dbReference>
<feature type="compositionally biased region" description="Basic residues" evidence="13">
    <location>
        <begin position="12"/>
        <end position="21"/>
    </location>
</feature>
<dbReference type="EC" id="4.1.99.22" evidence="1 12"/>
<evidence type="ECO:0000313" key="16">
    <source>
        <dbReference type="Proteomes" id="UP000053947"/>
    </source>
</evidence>
<dbReference type="GO" id="GO:0061799">
    <property type="term" value="F:cyclic pyranopterin monophosphate synthase activity"/>
    <property type="evidence" value="ECO:0007669"/>
    <property type="project" value="TreeGrafter"/>
</dbReference>
<proteinExistence type="inferred from homology"/>
<accession>A0A0W0GIT7</accession>
<evidence type="ECO:0000256" key="4">
    <source>
        <dbReference type="ARBA" id="ARBA00022723"/>
    </source>
</evidence>
<feature type="binding site" evidence="12">
    <location>
        <position position="178"/>
    </location>
    <ligand>
        <name>S-adenosyl-L-methionine</name>
        <dbReference type="ChEBI" id="CHEBI:59789"/>
    </ligand>
</feature>
<evidence type="ECO:0000256" key="13">
    <source>
        <dbReference type="SAM" id="MobiDB-lite"/>
    </source>
</evidence>
<keyword evidence="6 12" id="KW-0408">Iron</keyword>
<feature type="region of interest" description="Disordered" evidence="13">
    <location>
        <begin position="1"/>
        <end position="21"/>
    </location>
</feature>
<feature type="binding site" evidence="12">
    <location>
        <position position="215"/>
    </location>
    <ligand>
        <name>GTP</name>
        <dbReference type="ChEBI" id="CHEBI:37565"/>
    </ligand>
</feature>
<feature type="binding site" evidence="12">
    <location>
        <position position="154"/>
    </location>
    <ligand>
        <name>GTP</name>
        <dbReference type="ChEBI" id="CHEBI:37565"/>
    </ligand>
</feature>
<evidence type="ECO:0000256" key="2">
    <source>
        <dbReference type="ARBA" id="ARBA00022485"/>
    </source>
</evidence>
<keyword evidence="8 12" id="KW-0342">GTP-binding</keyword>
<dbReference type="Proteomes" id="UP000053947">
    <property type="component" value="Unassembled WGS sequence"/>
</dbReference>
<keyword evidence="7 12" id="KW-0411">Iron-sulfur</keyword>
<feature type="binding site" evidence="12">
    <location>
        <position position="127"/>
    </location>
    <ligand>
        <name>S-adenosyl-L-methionine</name>
        <dbReference type="ChEBI" id="CHEBI:59789"/>
    </ligand>
</feature>
<dbReference type="Pfam" id="PF04055">
    <property type="entry name" value="Radical_SAM"/>
    <property type="match status" value="1"/>
</dbReference>
<dbReference type="InterPro" id="IPR013483">
    <property type="entry name" value="MoaA"/>
</dbReference>
<evidence type="ECO:0000256" key="12">
    <source>
        <dbReference type="HAMAP-Rule" id="MF_01225"/>
    </source>
</evidence>
<dbReference type="InterPro" id="IPR010505">
    <property type="entry name" value="MoaA_twitch"/>
</dbReference>
<evidence type="ECO:0000256" key="5">
    <source>
        <dbReference type="ARBA" id="ARBA00022741"/>
    </source>
</evidence>
<evidence type="ECO:0000256" key="7">
    <source>
        <dbReference type="ARBA" id="ARBA00023014"/>
    </source>
</evidence>
<comment type="cofactor">
    <cofactor evidence="12">
        <name>[4Fe-4S] cluster</name>
        <dbReference type="ChEBI" id="CHEBI:49883"/>
    </cofactor>
    <text evidence="12">Binds 2 [4Fe-4S] clusters. Binds 1 [4Fe-4S] cluster coordinated with 3 cysteines and an exchangeable S-adenosyl-L-methionine and 1 [4Fe-4S] cluster coordinated with 3 cysteines and the GTP-derived substrate.</text>
</comment>
<evidence type="ECO:0000256" key="1">
    <source>
        <dbReference type="ARBA" id="ARBA00012167"/>
    </source>
</evidence>
<dbReference type="InterPro" id="IPR007197">
    <property type="entry name" value="rSAM"/>
</dbReference>
<dbReference type="Gene3D" id="3.20.20.70">
    <property type="entry name" value="Aldolase class I"/>
    <property type="match status" value="1"/>
</dbReference>
<keyword evidence="10 12" id="KW-0456">Lyase</keyword>
<comment type="caution">
    <text evidence="15">The sequence shown here is derived from an EMBL/GenBank/DDBJ whole genome shotgun (WGS) entry which is preliminary data.</text>
</comment>
<comment type="function">
    <text evidence="12">Catalyzes the cyclization of GTP to (8S)-3',8-cyclo-7,8-dihydroguanosine 5'-triphosphate.</text>
</comment>
<evidence type="ECO:0000259" key="14">
    <source>
        <dbReference type="PROSITE" id="PS51918"/>
    </source>
</evidence>
<dbReference type="InterPro" id="IPR050105">
    <property type="entry name" value="MoCo_biosynth_MoaA/MoaC"/>
</dbReference>
<dbReference type="AlphaFoldDB" id="A0A0W0GIT7"/>
<name>A0A0W0GIT7_9CHLR</name>
<feature type="binding site" evidence="12">
    <location>
        <position position="81"/>
    </location>
    <ligand>
        <name>[4Fe-4S] cluster</name>
        <dbReference type="ChEBI" id="CHEBI:49883"/>
        <label>1</label>
        <note>4Fe-4S-S-AdoMet</note>
    </ligand>
</feature>
<dbReference type="CDD" id="cd21117">
    <property type="entry name" value="Twitch_MoaA"/>
    <property type="match status" value="1"/>
</dbReference>
<dbReference type="SFLD" id="SFLDG01386">
    <property type="entry name" value="main_SPASM_domain-containing"/>
    <property type="match status" value="1"/>
</dbReference>
<dbReference type="UniPathway" id="UPA00344"/>
<dbReference type="InterPro" id="IPR000385">
    <property type="entry name" value="MoaA_NifB_PqqE_Fe-S-bd_CS"/>
</dbReference>
<dbReference type="HAMAP" id="MF_01225_B">
    <property type="entry name" value="MoaA_B"/>
    <property type="match status" value="1"/>
</dbReference>
<feature type="binding site" evidence="12">
    <location>
        <position position="313"/>
    </location>
    <ligand>
        <name>[4Fe-4S] cluster</name>
        <dbReference type="ChEBI" id="CHEBI:49883"/>
        <label>2</label>
        <note>4Fe-4S-substrate</note>
    </ligand>
</feature>
<protein>
    <recommendedName>
        <fullName evidence="1 12">GTP 3',8-cyclase</fullName>
        <ecNumber evidence="1 12">4.1.99.22</ecNumber>
    </recommendedName>
    <alternativeName>
        <fullName evidence="12">Molybdenum cofactor biosynthesis protein A</fullName>
    </alternativeName>
</protein>
<organism evidence="15 16">
    <name type="scientific">Dehalogenimonas alkenigignens</name>
    <dbReference type="NCBI Taxonomy" id="1217799"/>
    <lineage>
        <taxon>Bacteria</taxon>
        <taxon>Bacillati</taxon>
        <taxon>Chloroflexota</taxon>
        <taxon>Dehalococcoidia</taxon>
        <taxon>Dehalococcoidales</taxon>
        <taxon>Dehalococcoidaceae</taxon>
        <taxon>Dehalogenimonas</taxon>
    </lineage>
</organism>
<dbReference type="InterPro" id="IPR040064">
    <property type="entry name" value="MoaA-like"/>
</dbReference>
<dbReference type="SFLD" id="SFLDS00029">
    <property type="entry name" value="Radical_SAM"/>
    <property type="match status" value="1"/>
</dbReference>
<dbReference type="STRING" id="1217799.DEALK_13370"/>
<reference evidence="15 16" key="1">
    <citation type="submission" date="2015-06" db="EMBL/GenBank/DDBJ databases">
        <title>Genome sequence of the organohalide-respiring Dehalogenimonas alkenigignens type strain (IP3-3T).</title>
        <authorList>
            <person name="Key T.A."/>
            <person name="Richmond D.P."/>
            <person name="Bowman K.S."/>
            <person name="Cho Y.-J."/>
            <person name="Chun J."/>
            <person name="da Costa M.S."/>
            <person name="Rainey F.A."/>
            <person name="Moe W.M."/>
        </authorList>
    </citation>
    <scope>NUCLEOTIDE SEQUENCE [LARGE SCALE GENOMIC DNA]</scope>
    <source>
        <strain evidence="15 16">IP3-3</strain>
    </source>
</reference>
<dbReference type="CDD" id="cd01335">
    <property type="entry name" value="Radical_SAM"/>
    <property type="match status" value="1"/>
</dbReference>
<evidence type="ECO:0000313" key="15">
    <source>
        <dbReference type="EMBL" id="KTB48491.1"/>
    </source>
</evidence>
<dbReference type="InterPro" id="IPR006638">
    <property type="entry name" value="Elp3/MiaA/NifB-like_rSAM"/>
</dbReference>
<dbReference type="GO" id="GO:0006777">
    <property type="term" value="P:Mo-molybdopterin cofactor biosynthetic process"/>
    <property type="evidence" value="ECO:0007669"/>
    <property type="project" value="UniProtKB-UniRule"/>
</dbReference>
<evidence type="ECO:0000256" key="3">
    <source>
        <dbReference type="ARBA" id="ARBA00022691"/>
    </source>
</evidence>
<dbReference type="GO" id="GO:0061798">
    <property type="term" value="F:GTP 3',8'-cyclase activity"/>
    <property type="evidence" value="ECO:0007669"/>
    <property type="project" value="UniProtKB-UniRule"/>
</dbReference>
<feature type="binding site" evidence="12">
    <location>
        <position position="123"/>
    </location>
    <ligand>
        <name>GTP</name>
        <dbReference type="ChEBI" id="CHEBI:37565"/>
    </ligand>
</feature>
<sequence>MNKPFEPSRPNFQKKHGRRPVRVSLETAAPPVFGKEGYERLRRPSFEGLFDPMTEANCVTGTFDAFNRRVNYLRISVTDRCNLRCTYCSDGEINHLHHDDILRYEEIERVTKAAAALGVRHVRLSGGEPLVRPYLWNLIELLTPIPGIEDISLTTNGTLLKEQATKLRSAGLKRINVSLDSLRPGRFERITGGDKLGDVLEGIQEAHRVGLSPVKINMVVIPGVNDDEVEDFALMAKDEGWHVRFIEHMPFGGIGSTPSMTVAEIKEKIESMVSDLWPCCLSGAGPASYFSFGEGQGTIGFIRPVSHRFCGQCNRLRLTADGKLRPCLLNDLEIDIKSALRNGAGISDLKDLLKQAIIAKPERHHLETAGIGGRQMRQIGG</sequence>
<dbReference type="PROSITE" id="PS01305">
    <property type="entry name" value="MOAA_NIFB_PQQE"/>
    <property type="match status" value="1"/>
</dbReference>
<dbReference type="EMBL" id="LFDV01000002">
    <property type="protein sequence ID" value="KTB48491.1"/>
    <property type="molecule type" value="Genomic_DNA"/>
</dbReference>
<dbReference type="SFLD" id="SFLDG01383">
    <property type="entry name" value="cyclic_pyranopterin_phosphate"/>
    <property type="match status" value="1"/>
</dbReference>
<evidence type="ECO:0000256" key="6">
    <source>
        <dbReference type="ARBA" id="ARBA00023004"/>
    </source>
</evidence>
<dbReference type="InterPro" id="IPR058240">
    <property type="entry name" value="rSAM_sf"/>
</dbReference>
<dbReference type="InterPro" id="IPR013785">
    <property type="entry name" value="Aldolase_TIM"/>
</dbReference>
<evidence type="ECO:0000256" key="9">
    <source>
        <dbReference type="ARBA" id="ARBA00023150"/>
    </source>
</evidence>
<dbReference type="SMART" id="SM00729">
    <property type="entry name" value="Elp3"/>
    <property type="match status" value="1"/>
</dbReference>